<dbReference type="InterPro" id="IPR001849">
    <property type="entry name" value="PH_domain"/>
</dbReference>
<dbReference type="SUPFAM" id="SSF50729">
    <property type="entry name" value="PH domain-like"/>
    <property type="match status" value="1"/>
</dbReference>
<evidence type="ECO:0000313" key="2">
    <source>
        <dbReference type="EMBL" id="OHS98477.1"/>
    </source>
</evidence>
<protein>
    <submittedName>
        <fullName evidence="2">PH domain containing protein</fullName>
    </submittedName>
</protein>
<dbReference type="Gene3D" id="2.30.29.30">
    <property type="entry name" value="Pleckstrin-homology domain (PH domain)/Phosphotyrosine-binding domain (PTB)"/>
    <property type="match status" value="1"/>
</dbReference>
<accession>A0A1J4JLQ4</accession>
<dbReference type="Proteomes" id="UP000179807">
    <property type="component" value="Unassembled WGS sequence"/>
</dbReference>
<dbReference type="OrthoDB" id="10260758at2759"/>
<dbReference type="EMBL" id="MLAK01001053">
    <property type="protein sequence ID" value="OHS98477.1"/>
    <property type="molecule type" value="Genomic_DNA"/>
</dbReference>
<name>A0A1J4JLQ4_9EUKA</name>
<evidence type="ECO:0000259" key="1">
    <source>
        <dbReference type="PROSITE" id="PS50003"/>
    </source>
</evidence>
<feature type="domain" description="PH" evidence="1">
    <location>
        <begin position="1"/>
        <end position="96"/>
    </location>
</feature>
<dbReference type="Pfam" id="PF00169">
    <property type="entry name" value="PH"/>
    <property type="match status" value="1"/>
</dbReference>
<dbReference type="InterPro" id="IPR027523">
    <property type="entry name" value="CLU_prot"/>
</dbReference>
<organism evidence="2 3">
    <name type="scientific">Tritrichomonas foetus</name>
    <dbReference type="NCBI Taxonomy" id="1144522"/>
    <lineage>
        <taxon>Eukaryota</taxon>
        <taxon>Metamonada</taxon>
        <taxon>Parabasalia</taxon>
        <taxon>Tritrichomonadida</taxon>
        <taxon>Tritrichomonadidae</taxon>
        <taxon>Tritrichomonas</taxon>
    </lineage>
</organism>
<dbReference type="Pfam" id="PF12807">
    <property type="entry name" value="eIF3_p135"/>
    <property type="match status" value="1"/>
</dbReference>
<dbReference type="VEuPathDB" id="TrichDB:TRFO_35104"/>
<dbReference type="PANTHER" id="PTHR12601:SF6">
    <property type="entry name" value="CLUSTERED MITOCHONDRIA PROTEIN HOMOLOG"/>
    <property type="match status" value="1"/>
</dbReference>
<dbReference type="SUPFAM" id="SSF48452">
    <property type="entry name" value="TPR-like"/>
    <property type="match status" value="2"/>
</dbReference>
<dbReference type="AlphaFoldDB" id="A0A1J4JLQ4"/>
<evidence type="ECO:0000313" key="3">
    <source>
        <dbReference type="Proteomes" id="UP000179807"/>
    </source>
</evidence>
<comment type="caution">
    <text evidence="2">The sequence shown here is derived from an EMBL/GenBank/DDBJ whole genome shotgun (WGS) entry which is preliminary data.</text>
</comment>
<dbReference type="RefSeq" id="XP_068351614.1">
    <property type="nucleotide sequence ID" value="XM_068510062.1"/>
</dbReference>
<dbReference type="GeneID" id="94844766"/>
<dbReference type="InterPro" id="IPR011993">
    <property type="entry name" value="PH-like_dom_sf"/>
</dbReference>
<reference evidence="2" key="1">
    <citation type="submission" date="2016-10" db="EMBL/GenBank/DDBJ databases">
        <authorList>
            <person name="Benchimol M."/>
            <person name="Almeida L.G."/>
            <person name="Vasconcelos A.T."/>
            <person name="Perreira-Neves A."/>
            <person name="Rosa I.A."/>
            <person name="Tasca T."/>
            <person name="Bogo M.R."/>
            <person name="de Souza W."/>
        </authorList>
    </citation>
    <scope>NUCLEOTIDE SEQUENCE [LARGE SCALE GENOMIC DNA]</scope>
    <source>
        <strain evidence="2">K</strain>
    </source>
</reference>
<dbReference type="InterPro" id="IPR011990">
    <property type="entry name" value="TPR-like_helical_dom_sf"/>
</dbReference>
<dbReference type="GO" id="GO:0005737">
    <property type="term" value="C:cytoplasm"/>
    <property type="evidence" value="ECO:0007669"/>
    <property type="project" value="TreeGrafter"/>
</dbReference>
<dbReference type="SMART" id="SM00233">
    <property type="entry name" value="PH"/>
    <property type="match status" value="1"/>
</dbReference>
<dbReference type="PROSITE" id="PS50003">
    <property type="entry name" value="PH_DOMAIN"/>
    <property type="match status" value="1"/>
</dbReference>
<dbReference type="PANTHER" id="PTHR12601">
    <property type="entry name" value="EUKARYOTIC TRANSLATION INITIATION FACTOR 3 SUBUNIT EIF-3"/>
    <property type="match status" value="1"/>
</dbReference>
<keyword evidence="3" id="KW-1185">Reference proteome</keyword>
<proteinExistence type="predicted"/>
<dbReference type="Pfam" id="PF13424">
    <property type="entry name" value="TPR_12"/>
    <property type="match status" value="1"/>
</dbReference>
<dbReference type="Gene3D" id="1.25.40.10">
    <property type="entry name" value="Tetratricopeptide repeat domain"/>
    <property type="match status" value="1"/>
</dbReference>
<gene>
    <name evidence="2" type="ORF">TRFO_35104</name>
</gene>
<sequence>MTRMEGFLMKKGWFNNWKMRYVTCSERVLAIYKTKGDDKTGNTFNVIDCNIKRIDAKRWNRKFVFRLKVAGKRIYLAAEDENSLNKWISVIRGRVERESLLGANAIRAAQCDKRRSTLVSLSRADCQQLISFQPSHLVESYNKAIKSSTDPEAQFKFAETCGEFLAIAHSQGQGLFQLNEIKPIKGLNARFISKEERRKVLKQMKSIAHIFSLHNPDILLPLQCLIDYTGRTLFLEVQVEGDEELNDENNEKLVRLGLDTTQIKAIQDKDGNLWIMEALADIPTATDKEITEFVKCLDNMQMFVFDSQSLSEQMRTHKIPVSKLPQIAEMTTIPSIRVLIQIEMIARTCKHIISDRLAEVEKIQWTREIIKHFDLVLGNNEESDQFWDKTLTPKIQEKFGVELTKQLPMLHMPQLFFSLQFHTGADFKDISDYDFTQEHPVLLEHLSSINSVPHHFLVEICTSLREIAEDPYKQLTNGFYNNAMLALNNKVSLFQSIYGDENIFVASGLSQLSQAYLGLGYIDKAELCARGAIGAGRHFHAALIPAYITLISTCQENEIDKYTNEALQIVNFQLSDSHWFEADILMASASAHQNVNQLQKAAKLAQNAVEIVHPLLGPGHPKTARCGLLQGRIHRMMRQFAVAQPLIQQALYAMTAAFGPDSVQTAECEFELADALLDSGKSEESEQEAMKAYQIRKSNFEADNSLVIDCVQQLAVIYDTMNEPDKAFNYYRILINFLKRLEDETIFEEMVKVMRNILCLFFRSIGISHIQTVNLLRRKHIEVEEMKGMFQKLIDHDPIDLTKNLFEKYQKAGEQSDFDSLASIYHIAMDDMSTLTWLEEH</sequence>
<dbReference type="InterPro" id="IPR033646">
    <property type="entry name" value="CLU-central"/>
</dbReference>